<dbReference type="EMBL" id="SEWE01000008">
    <property type="protein sequence ID" value="RYU81814.1"/>
    <property type="molecule type" value="Genomic_DNA"/>
</dbReference>
<accession>A0A4Q5LFM4</accession>
<keyword evidence="2" id="KW-1185">Reference proteome</keyword>
<gene>
    <name evidence="1" type="ORF">EWM57_05390</name>
</gene>
<dbReference type="OrthoDB" id="982752at2"/>
<evidence type="ECO:0000313" key="2">
    <source>
        <dbReference type="Proteomes" id="UP000294155"/>
    </source>
</evidence>
<reference evidence="1 2" key="1">
    <citation type="submission" date="2019-02" db="EMBL/GenBank/DDBJ databases">
        <title>Bacterial novel species isolated from soil.</title>
        <authorList>
            <person name="Jung H.-Y."/>
        </authorList>
    </citation>
    <scope>NUCLEOTIDE SEQUENCE [LARGE SCALE GENOMIC DNA]</scope>
    <source>
        <strain evidence="1 2">1-3-3-3</strain>
    </source>
</reference>
<dbReference type="RefSeq" id="WP_129920118.1">
    <property type="nucleotide sequence ID" value="NZ_SEWE01000008.1"/>
</dbReference>
<evidence type="ECO:0008006" key="3">
    <source>
        <dbReference type="Google" id="ProtNLM"/>
    </source>
</evidence>
<dbReference type="AlphaFoldDB" id="A0A4Q5LFM4"/>
<protein>
    <recommendedName>
        <fullName evidence="3">DUF4304 domain-containing protein</fullName>
    </recommendedName>
</protein>
<organism evidence="1 2">
    <name type="scientific">Hymenobacter persicinus</name>
    <dbReference type="NCBI Taxonomy" id="2025506"/>
    <lineage>
        <taxon>Bacteria</taxon>
        <taxon>Pseudomonadati</taxon>
        <taxon>Bacteroidota</taxon>
        <taxon>Cytophagia</taxon>
        <taxon>Cytophagales</taxon>
        <taxon>Hymenobacteraceae</taxon>
        <taxon>Hymenobacter</taxon>
    </lineage>
</organism>
<dbReference type="Proteomes" id="UP000294155">
    <property type="component" value="Unassembled WGS sequence"/>
</dbReference>
<name>A0A4Q5LFM4_9BACT</name>
<sequence>MTSRDLRNALLTAVAADLLPFGFMLNRAQAEFTQRTPDGWNKVQLVFLWRNPEWEIKAGLLIRLHRVEQLYHRASSFDPKYHGTTPTVGLPVEKLLAEGQATHMTLRTAADLAPCRAWVERLFAKWARPFFARYHDLAALEHEVNAPPGTGLFSGPKYEGNVGLILAKLVDSPAYDQLQQRYQRHYEWLSNGFYLPEYEKLLKILEEAEVSDAMKG</sequence>
<comment type="caution">
    <text evidence="1">The sequence shown here is derived from an EMBL/GenBank/DDBJ whole genome shotgun (WGS) entry which is preliminary data.</text>
</comment>
<proteinExistence type="predicted"/>
<evidence type="ECO:0000313" key="1">
    <source>
        <dbReference type="EMBL" id="RYU81814.1"/>
    </source>
</evidence>